<dbReference type="InterPro" id="IPR044730">
    <property type="entry name" value="RNase_H-like_dom_plant"/>
</dbReference>
<protein>
    <recommendedName>
        <fullName evidence="1">RNase H type-1 domain-containing protein</fullName>
    </recommendedName>
</protein>
<comment type="caution">
    <text evidence="2">The sequence shown here is derived from an EMBL/GenBank/DDBJ whole genome shotgun (WGS) entry which is preliminary data.</text>
</comment>
<dbReference type="GO" id="GO:0003676">
    <property type="term" value="F:nucleic acid binding"/>
    <property type="evidence" value="ECO:0007669"/>
    <property type="project" value="InterPro"/>
</dbReference>
<dbReference type="InterPro" id="IPR012337">
    <property type="entry name" value="RNaseH-like_sf"/>
</dbReference>
<gene>
    <name evidence="2" type="ORF">POM88_001532</name>
</gene>
<dbReference type="CDD" id="cd06222">
    <property type="entry name" value="RNase_H_like"/>
    <property type="match status" value="1"/>
</dbReference>
<dbReference type="InterPro" id="IPR036397">
    <property type="entry name" value="RNaseH_sf"/>
</dbReference>
<dbReference type="Proteomes" id="UP001237642">
    <property type="component" value="Unassembled WGS sequence"/>
</dbReference>
<dbReference type="PANTHER" id="PTHR47074:SF48">
    <property type="entry name" value="POLYNUCLEOTIDYL TRANSFERASE, RIBONUCLEASE H-LIKE SUPERFAMILY PROTEIN"/>
    <property type="match status" value="1"/>
</dbReference>
<keyword evidence="3" id="KW-1185">Reference proteome</keyword>
<sequence>MVLKVEEKCLPPPPDVILINYDTAVLASSDGCGLGFVVRDYAGKVFGAQASYLNGISSVEIVEAMALRCGLFMAKELKCKNFWVSSDCSNVVNCLKNKALALEDWHIIIEDVTSEEALATVLMSFTLLDQVPHRIAQFSLIHHIYGYWYGDVPSCVLADFPNPM</sequence>
<dbReference type="Pfam" id="PF13456">
    <property type="entry name" value="RVT_3"/>
    <property type="match status" value="1"/>
</dbReference>
<dbReference type="EMBL" id="JAUIZM010000001">
    <property type="protein sequence ID" value="KAK1401927.1"/>
    <property type="molecule type" value="Genomic_DNA"/>
</dbReference>
<dbReference type="Gene3D" id="3.30.420.10">
    <property type="entry name" value="Ribonuclease H-like superfamily/Ribonuclease H"/>
    <property type="match status" value="1"/>
</dbReference>
<accession>A0AAD8NAH9</accession>
<proteinExistence type="predicted"/>
<reference evidence="2" key="2">
    <citation type="submission" date="2023-05" db="EMBL/GenBank/DDBJ databases">
        <authorList>
            <person name="Schelkunov M.I."/>
        </authorList>
    </citation>
    <scope>NUCLEOTIDE SEQUENCE</scope>
    <source>
        <strain evidence="2">Hsosn_3</strain>
        <tissue evidence="2">Leaf</tissue>
    </source>
</reference>
<dbReference type="InterPro" id="IPR052929">
    <property type="entry name" value="RNase_H-like_EbsB-rel"/>
</dbReference>
<name>A0AAD8NAH9_9APIA</name>
<dbReference type="InterPro" id="IPR002156">
    <property type="entry name" value="RNaseH_domain"/>
</dbReference>
<evidence type="ECO:0000313" key="2">
    <source>
        <dbReference type="EMBL" id="KAK1401927.1"/>
    </source>
</evidence>
<feature type="domain" description="RNase H type-1" evidence="1">
    <location>
        <begin position="20"/>
        <end position="104"/>
    </location>
</feature>
<reference evidence="2" key="1">
    <citation type="submission" date="2023-02" db="EMBL/GenBank/DDBJ databases">
        <title>Genome of toxic invasive species Heracleum sosnowskyi carries increased number of genes despite the absence of recent whole-genome duplications.</title>
        <authorList>
            <person name="Schelkunov M."/>
            <person name="Shtratnikova V."/>
            <person name="Makarenko M."/>
            <person name="Klepikova A."/>
            <person name="Omelchenko D."/>
            <person name="Novikova G."/>
            <person name="Obukhova E."/>
            <person name="Bogdanov V."/>
            <person name="Penin A."/>
            <person name="Logacheva M."/>
        </authorList>
    </citation>
    <scope>NUCLEOTIDE SEQUENCE</scope>
    <source>
        <strain evidence="2">Hsosn_3</strain>
        <tissue evidence="2">Leaf</tissue>
    </source>
</reference>
<dbReference type="AlphaFoldDB" id="A0AAD8NAH9"/>
<dbReference type="PANTHER" id="PTHR47074">
    <property type="entry name" value="BNAC02G40300D PROTEIN"/>
    <property type="match status" value="1"/>
</dbReference>
<dbReference type="SUPFAM" id="SSF53098">
    <property type="entry name" value="Ribonuclease H-like"/>
    <property type="match status" value="1"/>
</dbReference>
<evidence type="ECO:0000313" key="3">
    <source>
        <dbReference type="Proteomes" id="UP001237642"/>
    </source>
</evidence>
<dbReference type="GO" id="GO:0004523">
    <property type="term" value="F:RNA-DNA hybrid ribonuclease activity"/>
    <property type="evidence" value="ECO:0007669"/>
    <property type="project" value="InterPro"/>
</dbReference>
<evidence type="ECO:0000259" key="1">
    <source>
        <dbReference type="Pfam" id="PF13456"/>
    </source>
</evidence>
<organism evidence="2 3">
    <name type="scientific">Heracleum sosnowskyi</name>
    <dbReference type="NCBI Taxonomy" id="360622"/>
    <lineage>
        <taxon>Eukaryota</taxon>
        <taxon>Viridiplantae</taxon>
        <taxon>Streptophyta</taxon>
        <taxon>Embryophyta</taxon>
        <taxon>Tracheophyta</taxon>
        <taxon>Spermatophyta</taxon>
        <taxon>Magnoliopsida</taxon>
        <taxon>eudicotyledons</taxon>
        <taxon>Gunneridae</taxon>
        <taxon>Pentapetalae</taxon>
        <taxon>asterids</taxon>
        <taxon>campanulids</taxon>
        <taxon>Apiales</taxon>
        <taxon>Apiaceae</taxon>
        <taxon>Apioideae</taxon>
        <taxon>apioid superclade</taxon>
        <taxon>Tordylieae</taxon>
        <taxon>Tordyliinae</taxon>
        <taxon>Heracleum</taxon>
    </lineage>
</organism>